<evidence type="ECO:0000256" key="1">
    <source>
        <dbReference type="SAM" id="Phobius"/>
    </source>
</evidence>
<dbReference type="EMBL" id="LS974622">
    <property type="protein sequence ID" value="CAG7869938.1"/>
    <property type="molecule type" value="Genomic_DNA"/>
</dbReference>
<dbReference type="AlphaFoldDB" id="A0A3P5YSL4"/>
<accession>A0A3P5YSL4</accession>
<feature type="transmembrane region" description="Helical" evidence="1">
    <location>
        <begin position="106"/>
        <end position="126"/>
    </location>
</feature>
<keyword evidence="1" id="KW-0812">Transmembrane</keyword>
<evidence type="ECO:0000313" key="2">
    <source>
        <dbReference type="EMBL" id="CAG7869938.1"/>
    </source>
</evidence>
<gene>
    <name evidence="3" type="ORF">BRAA06T25154Z</name>
    <name evidence="2" type="ORF">BRAPAZ1V2_A06P21780.2</name>
</gene>
<feature type="transmembrane region" description="Helical" evidence="1">
    <location>
        <begin position="39"/>
        <end position="57"/>
    </location>
</feature>
<dbReference type="EMBL" id="LR031569">
    <property type="protein sequence ID" value="VDC66614.1"/>
    <property type="molecule type" value="Genomic_DNA"/>
</dbReference>
<feature type="transmembrane region" description="Helical" evidence="1">
    <location>
        <begin position="69"/>
        <end position="86"/>
    </location>
</feature>
<dbReference type="Gramene" id="A06p21780.2_BraZ1">
    <property type="protein sequence ID" value="A06p21780.2_BraZ1.CDS.1"/>
    <property type="gene ID" value="A06g21780.2_BraZ1"/>
</dbReference>
<keyword evidence="1" id="KW-1133">Transmembrane helix</keyword>
<sequence>MTLAEICFLPVSFICGLIRYFSGWNNVSKTADFKPSGLGTGWICVILLVIVAAIVFNENSDRIRQFLRQHGFLILSIALIFITLYLKGNFSGWNTVSKTAALTTNGLGTGLICVILVFVTVVYPLTQQQSTTSAMSR</sequence>
<proteinExistence type="predicted"/>
<reference evidence="3" key="1">
    <citation type="submission" date="2018-11" db="EMBL/GenBank/DDBJ databases">
        <authorList>
            <consortium name="Genoscope - CEA"/>
            <person name="William W."/>
        </authorList>
    </citation>
    <scope>NUCLEOTIDE SEQUENCE</scope>
</reference>
<keyword evidence="1" id="KW-0472">Membrane</keyword>
<evidence type="ECO:0000313" key="3">
    <source>
        <dbReference type="EMBL" id="VDC66614.1"/>
    </source>
</evidence>
<dbReference type="Proteomes" id="UP000694005">
    <property type="component" value="Chromosome A06"/>
</dbReference>
<protein>
    <submittedName>
        <fullName evidence="2">Uncharacterized protein</fullName>
    </submittedName>
</protein>
<name>A0A3P5YSL4_BRACM</name>
<organism evidence="3">
    <name type="scientific">Brassica campestris</name>
    <name type="common">Field mustard</name>
    <dbReference type="NCBI Taxonomy" id="3711"/>
    <lineage>
        <taxon>Eukaryota</taxon>
        <taxon>Viridiplantae</taxon>
        <taxon>Streptophyta</taxon>
        <taxon>Embryophyta</taxon>
        <taxon>Tracheophyta</taxon>
        <taxon>Spermatophyta</taxon>
        <taxon>Magnoliopsida</taxon>
        <taxon>eudicotyledons</taxon>
        <taxon>Gunneridae</taxon>
        <taxon>Pentapetalae</taxon>
        <taxon>rosids</taxon>
        <taxon>malvids</taxon>
        <taxon>Brassicales</taxon>
        <taxon>Brassicaceae</taxon>
        <taxon>Brassiceae</taxon>
        <taxon>Brassica</taxon>
    </lineage>
</organism>